<dbReference type="PANTHER" id="PTHR14097">
    <property type="entry name" value="OXIDOREDUCTASE HTATIP2"/>
    <property type="match status" value="1"/>
</dbReference>
<dbReference type="KEGG" id="aay:WYH_00964"/>
<dbReference type="OrthoDB" id="9798632at2"/>
<accession>A0A0F7KRX7</accession>
<dbReference type="Gene3D" id="3.40.50.720">
    <property type="entry name" value="NAD(P)-binding Rossmann-like Domain"/>
    <property type="match status" value="1"/>
</dbReference>
<gene>
    <name evidence="1" type="ORF">WYH_00964</name>
</gene>
<evidence type="ECO:0000313" key="2">
    <source>
        <dbReference type="Proteomes" id="UP000034392"/>
    </source>
</evidence>
<reference evidence="1" key="1">
    <citation type="submission" date="2015-05" db="EMBL/GenBank/DDBJ databases">
        <title>The complete genome of Altererythrobacter atlanticus strain 26DY36.</title>
        <authorList>
            <person name="Wu Y.-H."/>
            <person name="Cheng H."/>
            <person name="Wu X.-W."/>
        </authorList>
    </citation>
    <scope>NUCLEOTIDE SEQUENCE [LARGE SCALE GENOMIC DNA]</scope>
    <source>
        <strain evidence="1">26DY36</strain>
    </source>
</reference>
<name>A0A0F7KRX7_9SPHN</name>
<proteinExistence type="predicted"/>
<dbReference type="RefSeq" id="WP_046902924.1">
    <property type="nucleotide sequence ID" value="NZ_CP011452.2"/>
</dbReference>
<organism evidence="1 2">
    <name type="scientific">Croceibacterium atlanticum</name>
    <dbReference type="NCBI Taxonomy" id="1267766"/>
    <lineage>
        <taxon>Bacteria</taxon>
        <taxon>Pseudomonadati</taxon>
        <taxon>Pseudomonadota</taxon>
        <taxon>Alphaproteobacteria</taxon>
        <taxon>Sphingomonadales</taxon>
        <taxon>Erythrobacteraceae</taxon>
        <taxon>Croceibacterium</taxon>
    </lineage>
</organism>
<evidence type="ECO:0000313" key="1">
    <source>
        <dbReference type="EMBL" id="AKH42012.1"/>
    </source>
</evidence>
<dbReference type="SUPFAM" id="SSF51735">
    <property type="entry name" value="NAD(P)-binding Rossmann-fold domains"/>
    <property type="match status" value="1"/>
</dbReference>
<protein>
    <submittedName>
        <fullName evidence="1">Uncharacterized protein</fullName>
    </submittedName>
</protein>
<dbReference type="PANTHER" id="PTHR14097:SF7">
    <property type="entry name" value="OXIDOREDUCTASE HTATIP2"/>
    <property type="match status" value="1"/>
</dbReference>
<dbReference type="Proteomes" id="UP000034392">
    <property type="component" value="Chromosome"/>
</dbReference>
<sequence length="229" mass="25128">MSRPRRVLLVGATGLVGRLAIEAAMNVPDVHLIALSRRIVPLPKGAKMEMLVADVTGWGEMIAGVRPETVICALGSTWRKSGGDEARFRAVDKDLVGAVAQTARKAGASNFVLVSSAGADRLSRRFYLRVKGEAEALVDQFMFDRYDILRPGLLRGERGADRRMLERLGVGVSGITDLFLQGKNRQYRSIDARAVAQAALKCTQMRAPGRFIHDNDAMLRLARQLEQGR</sequence>
<dbReference type="EMBL" id="CP011452">
    <property type="protein sequence ID" value="AKH42012.1"/>
    <property type="molecule type" value="Genomic_DNA"/>
</dbReference>
<dbReference type="AlphaFoldDB" id="A0A0F7KRX7"/>
<dbReference type="InterPro" id="IPR016040">
    <property type="entry name" value="NAD(P)-bd_dom"/>
</dbReference>
<keyword evidence="2" id="KW-1185">Reference proteome</keyword>
<dbReference type="Pfam" id="PF13460">
    <property type="entry name" value="NAD_binding_10"/>
    <property type="match status" value="1"/>
</dbReference>
<dbReference type="InterPro" id="IPR036291">
    <property type="entry name" value="NAD(P)-bd_dom_sf"/>
</dbReference>
<dbReference type="STRING" id="1267766.WYH_00964"/>
<dbReference type="PATRIC" id="fig|1267766.3.peg.969"/>